<protein>
    <submittedName>
        <fullName evidence="2">Uncharacterized protein</fullName>
    </submittedName>
</protein>
<dbReference type="Proteomes" id="UP000447434">
    <property type="component" value="Chromosome 18"/>
</dbReference>
<proteinExistence type="predicted"/>
<feature type="signal peptide" evidence="1">
    <location>
        <begin position="1"/>
        <end position="16"/>
    </location>
</feature>
<sequence length="76" mass="8579">MCVWLGLVWFVREALVKMDKERKMERHKQGCLISQCGSPKGRSLDENKRLGLVKNCLGVTLNGGNQILINSKLSYS</sequence>
<reference evidence="3" key="1">
    <citation type="journal article" date="2020" name="Nat. Commun.">
        <title>Genome sequence of the cluster root forming white lupin.</title>
        <authorList>
            <person name="Hufnagel B."/>
            <person name="Marques A."/>
            <person name="Soriano A."/>
            <person name="Marques L."/>
            <person name="Divol F."/>
            <person name="Doumas P."/>
            <person name="Sallet E."/>
            <person name="Mancinotti D."/>
            <person name="Carrere S."/>
            <person name="Marande W."/>
            <person name="Arribat S."/>
            <person name="Keller J."/>
            <person name="Huneau C."/>
            <person name="Blein T."/>
            <person name="Aime D."/>
            <person name="Laguerre M."/>
            <person name="Taylor J."/>
            <person name="Schubert V."/>
            <person name="Nelson M."/>
            <person name="Geu-Flores F."/>
            <person name="Crespi M."/>
            <person name="Gallardo-Guerrero K."/>
            <person name="Delaux P.-M."/>
            <person name="Salse J."/>
            <person name="Berges H."/>
            <person name="Guyot R."/>
            <person name="Gouzy J."/>
            <person name="Peret B."/>
        </authorList>
    </citation>
    <scope>NUCLEOTIDE SEQUENCE [LARGE SCALE GENOMIC DNA]</scope>
    <source>
        <strain evidence="3">cv. Amiga</strain>
    </source>
</reference>
<name>A0A6A4NWI7_LUPAL</name>
<dbReference type="EMBL" id="WOCE01000018">
    <property type="protein sequence ID" value="KAE9593722.1"/>
    <property type="molecule type" value="Genomic_DNA"/>
</dbReference>
<feature type="chain" id="PRO_5025564955" evidence="1">
    <location>
        <begin position="17"/>
        <end position="76"/>
    </location>
</feature>
<gene>
    <name evidence="2" type="ORF">Lalb_Chr18g0046111</name>
</gene>
<keyword evidence="1" id="KW-0732">Signal</keyword>
<comment type="caution">
    <text evidence="2">The sequence shown here is derived from an EMBL/GenBank/DDBJ whole genome shotgun (WGS) entry which is preliminary data.</text>
</comment>
<dbReference type="AlphaFoldDB" id="A0A6A4NWI7"/>
<keyword evidence="3" id="KW-1185">Reference proteome</keyword>
<evidence type="ECO:0000313" key="2">
    <source>
        <dbReference type="EMBL" id="KAE9593722.1"/>
    </source>
</evidence>
<evidence type="ECO:0000313" key="3">
    <source>
        <dbReference type="Proteomes" id="UP000447434"/>
    </source>
</evidence>
<organism evidence="2 3">
    <name type="scientific">Lupinus albus</name>
    <name type="common">White lupine</name>
    <name type="synonym">Lupinus termis</name>
    <dbReference type="NCBI Taxonomy" id="3870"/>
    <lineage>
        <taxon>Eukaryota</taxon>
        <taxon>Viridiplantae</taxon>
        <taxon>Streptophyta</taxon>
        <taxon>Embryophyta</taxon>
        <taxon>Tracheophyta</taxon>
        <taxon>Spermatophyta</taxon>
        <taxon>Magnoliopsida</taxon>
        <taxon>eudicotyledons</taxon>
        <taxon>Gunneridae</taxon>
        <taxon>Pentapetalae</taxon>
        <taxon>rosids</taxon>
        <taxon>fabids</taxon>
        <taxon>Fabales</taxon>
        <taxon>Fabaceae</taxon>
        <taxon>Papilionoideae</taxon>
        <taxon>50 kb inversion clade</taxon>
        <taxon>genistoids sensu lato</taxon>
        <taxon>core genistoids</taxon>
        <taxon>Genisteae</taxon>
        <taxon>Lupinus</taxon>
    </lineage>
</organism>
<evidence type="ECO:0000256" key="1">
    <source>
        <dbReference type="SAM" id="SignalP"/>
    </source>
</evidence>
<accession>A0A6A4NWI7</accession>